<keyword evidence="1" id="KW-0812">Transmembrane</keyword>
<evidence type="ECO:0000313" key="2">
    <source>
        <dbReference type="EMBL" id="QHU17852.1"/>
    </source>
</evidence>
<keyword evidence="1" id="KW-0472">Membrane</keyword>
<dbReference type="EMBL" id="MN740918">
    <property type="protein sequence ID" value="QHU17852.1"/>
    <property type="molecule type" value="Genomic_DNA"/>
</dbReference>
<dbReference type="AlphaFoldDB" id="A0A6C0KIM2"/>
<accession>A0A6C0KIM2</accession>
<evidence type="ECO:0000256" key="1">
    <source>
        <dbReference type="SAM" id="Phobius"/>
    </source>
</evidence>
<feature type="transmembrane region" description="Helical" evidence="1">
    <location>
        <begin position="39"/>
        <end position="61"/>
    </location>
</feature>
<protein>
    <submittedName>
        <fullName evidence="2">Uncharacterized protein</fullName>
    </submittedName>
</protein>
<sequence length="79" mass="9175">MASLMALSYAYAFLTFIAIAIGFMFRCEHRRAPLHHDSLMAWLILSLGGLMFTTMTSFFYLLNMVTIGWFLCEYVDNIY</sequence>
<organism evidence="2">
    <name type="scientific">viral metagenome</name>
    <dbReference type="NCBI Taxonomy" id="1070528"/>
    <lineage>
        <taxon>unclassified sequences</taxon>
        <taxon>metagenomes</taxon>
        <taxon>organismal metagenomes</taxon>
    </lineage>
</organism>
<feature type="transmembrane region" description="Helical" evidence="1">
    <location>
        <begin position="6"/>
        <end position="27"/>
    </location>
</feature>
<reference evidence="2" key="1">
    <citation type="journal article" date="2020" name="Nature">
        <title>Giant virus diversity and host interactions through global metagenomics.</title>
        <authorList>
            <person name="Schulz F."/>
            <person name="Roux S."/>
            <person name="Paez-Espino D."/>
            <person name="Jungbluth S."/>
            <person name="Walsh D.A."/>
            <person name="Denef V.J."/>
            <person name="McMahon K.D."/>
            <person name="Konstantinidis K.T."/>
            <person name="Eloe-Fadrosh E.A."/>
            <person name="Kyrpides N.C."/>
            <person name="Woyke T."/>
        </authorList>
    </citation>
    <scope>NUCLEOTIDE SEQUENCE</scope>
    <source>
        <strain evidence="2">GVMAG-S-3300012919-55</strain>
    </source>
</reference>
<keyword evidence="1" id="KW-1133">Transmembrane helix</keyword>
<name>A0A6C0KIM2_9ZZZZ</name>
<proteinExistence type="predicted"/>